<dbReference type="EMBL" id="RKHR01000007">
    <property type="protein sequence ID" value="ROR98702.1"/>
    <property type="molecule type" value="Genomic_DNA"/>
</dbReference>
<dbReference type="AlphaFoldDB" id="A0A3N2DFY5"/>
<accession>A0A3N2DFY5</accession>
<dbReference type="Proteomes" id="UP000275394">
    <property type="component" value="Unassembled WGS sequence"/>
</dbReference>
<sequence length="122" mass="13885">MHDTAGRRKDRLMSESLQQELNYSLLYVHNTLEKLSELYSGTLLSQLHEEYSEAIAVLNRVSEQSLQDEDVERFGFIRLVLAAVAEYSLNPVQAPAINRLLISQLNCLIDIERRHRTSAVAG</sequence>
<comment type="caution">
    <text evidence="1">The sequence shown here is derived from an EMBL/GenBank/DDBJ whole genome shotgun (WGS) entry which is preliminary data.</text>
</comment>
<evidence type="ECO:0000313" key="1">
    <source>
        <dbReference type="EMBL" id="ROR98702.1"/>
    </source>
</evidence>
<protein>
    <submittedName>
        <fullName evidence="1">Uncharacterized protein</fullName>
    </submittedName>
</protein>
<reference evidence="1 2" key="1">
    <citation type="submission" date="2018-11" db="EMBL/GenBank/DDBJ databases">
        <title>Genomic Encyclopedia of Type Strains, Phase IV (KMG-IV): sequencing the most valuable type-strain genomes for metagenomic binning, comparative biology and taxonomic classification.</title>
        <authorList>
            <person name="Goeker M."/>
        </authorList>
    </citation>
    <scope>NUCLEOTIDE SEQUENCE [LARGE SCALE GENOMIC DNA]</scope>
    <source>
        <strain evidence="1 2">DSM 100316</strain>
    </source>
</reference>
<name>A0A3N2DFY5_9GAMM</name>
<organism evidence="1 2">
    <name type="scientific">Sinobacterium caligoides</name>
    <dbReference type="NCBI Taxonomy" id="933926"/>
    <lineage>
        <taxon>Bacteria</taxon>
        <taxon>Pseudomonadati</taxon>
        <taxon>Pseudomonadota</taxon>
        <taxon>Gammaproteobacteria</taxon>
        <taxon>Cellvibrionales</taxon>
        <taxon>Spongiibacteraceae</taxon>
        <taxon>Sinobacterium</taxon>
    </lineage>
</organism>
<proteinExistence type="predicted"/>
<keyword evidence="2" id="KW-1185">Reference proteome</keyword>
<gene>
    <name evidence="1" type="ORF">EDC56_3438</name>
</gene>
<evidence type="ECO:0000313" key="2">
    <source>
        <dbReference type="Proteomes" id="UP000275394"/>
    </source>
</evidence>